<organism evidence="2 3">
    <name type="scientific">Aristolochia fimbriata</name>
    <name type="common">White veined hardy Dutchman's pipe vine</name>
    <dbReference type="NCBI Taxonomy" id="158543"/>
    <lineage>
        <taxon>Eukaryota</taxon>
        <taxon>Viridiplantae</taxon>
        <taxon>Streptophyta</taxon>
        <taxon>Embryophyta</taxon>
        <taxon>Tracheophyta</taxon>
        <taxon>Spermatophyta</taxon>
        <taxon>Magnoliopsida</taxon>
        <taxon>Magnoliidae</taxon>
        <taxon>Piperales</taxon>
        <taxon>Aristolochiaceae</taxon>
        <taxon>Aristolochia</taxon>
    </lineage>
</organism>
<sequence length="106" mass="11448">MYAQNVGFNGGAEAHGRFKVDQAFEERTAWECGRRPHGGVHQAEHVRTDAELQGVSWAFSSGRSRGGGRVWVLGWWWWAGNVMGGGGKGEKENVEGDEKGSCGGAL</sequence>
<evidence type="ECO:0000313" key="3">
    <source>
        <dbReference type="Proteomes" id="UP000825729"/>
    </source>
</evidence>
<evidence type="ECO:0000313" key="2">
    <source>
        <dbReference type="EMBL" id="KAG9452375.1"/>
    </source>
</evidence>
<keyword evidence="3" id="KW-1185">Reference proteome</keyword>
<protein>
    <submittedName>
        <fullName evidence="2">Uncharacterized protein</fullName>
    </submittedName>
</protein>
<accession>A0AAV7EU08</accession>
<dbReference type="Proteomes" id="UP000825729">
    <property type="component" value="Unassembled WGS sequence"/>
</dbReference>
<feature type="region of interest" description="Disordered" evidence="1">
    <location>
        <begin position="84"/>
        <end position="106"/>
    </location>
</feature>
<feature type="compositionally biased region" description="Basic and acidic residues" evidence="1">
    <location>
        <begin position="88"/>
        <end position="100"/>
    </location>
</feature>
<comment type="caution">
    <text evidence="2">The sequence shown here is derived from an EMBL/GenBank/DDBJ whole genome shotgun (WGS) entry which is preliminary data.</text>
</comment>
<name>A0AAV7EU08_ARIFI</name>
<dbReference type="EMBL" id="JAINDJ010000003">
    <property type="protein sequence ID" value="KAG9452375.1"/>
    <property type="molecule type" value="Genomic_DNA"/>
</dbReference>
<reference evidence="2 3" key="1">
    <citation type="submission" date="2021-07" db="EMBL/GenBank/DDBJ databases">
        <title>The Aristolochia fimbriata genome: insights into angiosperm evolution, floral development and chemical biosynthesis.</title>
        <authorList>
            <person name="Jiao Y."/>
        </authorList>
    </citation>
    <scope>NUCLEOTIDE SEQUENCE [LARGE SCALE GENOMIC DNA]</scope>
    <source>
        <strain evidence="2">IBCAS-2021</strain>
        <tissue evidence="2">Leaf</tissue>
    </source>
</reference>
<proteinExistence type="predicted"/>
<evidence type="ECO:0000256" key="1">
    <source>
        <dbReference type="SAM" id="MobiDB-lite"/>
    </source>
</evidence>
<gene>
    <name evidence="2" type="ORF">H6P81_005279</name>
</gene>
<dbReference type="AlphaFoldDB" id="A0AAV7EU08"/>